<proteinExistence type="predicted"/>
<keyword evidence="3" id="KW-1185">Reference proteome</keyword>
<evidence type="ECO:0000256" key="1">
    <source>
        <dbReference type="SAM" id="MobiDB-lite"/>
    </source>
</evidence>
<feature type="region of interest" description="Disordered" evidence="1">
    <location>
        <begin position="1"/>
        <end position="36"/>
    </location>
</feature>
<accession>Q0FW19</accession>
<dbReference type="Proteomes" id="UP000006230">
    <property type="component" value="Unassembled WGS sequence"/>
</dbReference>
<dbReference type="HOGENOM" id="CLU_3357604_0_0_5"/>
<evidence type="ECO:0000313" key="2">
    <source>
        <dbReference type="EMBL" id="EAU48733.1"/>
    </source>
</evidence>
<protein>
    <submittedName>
        <fullName evidence="2">Uncharacterized protein</fullName>
    </submittedName>
</protein>
<name>Q0FW19_SALBH</name>
<feature type="compositionally biased region" description="Basic residues" evidence="1">
    <location>
        <begin position="27"/>
        <end position="36"/>
    </location>
</feature>
<gene>
    <name evidence="2" type="ORF">R2601_04133</name>
</gene>
<evidence type="ECO:0000313" key="3">
    <source>
        <dbReference type="Proteomes" id="UP000006230"/>
    </source>
</evidence>
<sequence length="36" mass="4084">MARPEGRSLVDRGEICSSSASGPDRGRPKRDRRDRR</sequence>
<feature type="compositionally biased region" description="Basic and acidic residues" evidence="1">
    <location>
        <begin position="1"/>
        <end position="14"/>
    </location>
</feature>
<dbReference type="EMBL" id="AATQ01000001">
    <property type="protein sequence ID" value="EAU48733.1"/>
    <property type="molecule type" value="Genomic_DNA"/>
</dbReference>
<comment type="caution">
    <text evidence="2">The sequence shown here is derived from an EMBL/GenBank/DDBJ whole genome shotgun (WGS) entry which is preliminary data.</text>
</comment>
<organism evidence="2 3">
    <name type="scientific">Salipiger bermudensis (strain DSM 26914 / JCM 13377 / KCTC 12554 / HTCC2601)</name>
    <name type="common">Pelagibaca bermudensis</name>
    <dbReference type="NCBI Taxonomy" id="314265"/>
    <lineage>
        <taxon>Bacteria</taxon>
        <taxon>Pseudomonadati</taxon>
        <taxon>Pseudomonadota</taxon>
        <taxon>Alphaproteobacteria</taxon>
        <taxon>Rhodobacterales</taxon>
        <taxon>Roseobacteraceae</taxon>
        <taxon>Salipiger</taxon>
    </lineage>
</organism>
<reference evidence="2 3" key="1">
    <citation type="journal article" date="2010" name="J. Bacteriol.">
        <title>Genome sequences of Pelagibaca bermudensis HTCC2601T and Maritimibacter alkaliphilus HTCC2654T, the type strains of two marine Roseobacter genera.</title>
        <authorList>
            <person name="Thrash J.C."/>
            <person name="Cho J.C."/>
            <person name="Ferriera S."/>
            <person name="Johnson J."/>
            <person name="Vergin K.L."/>
            <person name="Giovannoni S.J."/>
        </authorList>
    </citation>
    <scope>NUCLEOTIDE SEQUENCE [LARGE SCALE GENOMIC DNA]</scope>
    <source>
        <strain evidence="3">DSM 26914 / JCM 13377 / KCTC 12554 / HTCC2601</strain>
    </source>
</reference>
<dbReference type="AlphaFoldDB" id="Q0FW19"/>